<dbReference type="Proteomes" id="UP000000268">
    <property type="component" value="Plasmid pREB2"/>
</dbReference>
<dbReference type="HOGENOM" id="CLU_3303018_0_0_3"/>
<sequence length="39" mass="4251">MYLGLRLMIGEVMGGSPLHTASLSTRLTDWRGIVVKAYG</sequence>
<accession>A8ZLU6</accession>
<dbReference type="EMBL" id="CP000839">
    <property type="protein sequence ID" value="ABW32123.1"/>
    <property type="molecule type" value="Genomic_DNA"/>
</dbReference>
<proteinExistence type="predicted"/>
<organism evidence="1 2">
    <name type="scientific">Acaryochloris marina (strain MBIC 11017)</name>
    <dbReference type="NCBI Taxonomy" id="329726"/>
    <lineage>
        <taxon>Bacteria</taxon>
        <taxon>Bacillati</taxon>
        <taxon>Cyanobacteriota</taxon>
        <taxon>Cyanophyceae</taxon>
        <taxon>Acaryochloridales</taxon>
        <taxon>Acaryochloridaceae</taxon>
        <taxon>Acaryochloris</taxon>
    </lineage>
</organism>
<gene>
    <name evidence="1" type="ordered locus">AM1_B0405</name>
</gene>
<reference evidence="1 2" key="1">
    <citation type="journal article" date="2008" name="Proc. Natl. Acad. Sci. U.S.A.">
        <title>Niche adaptation and genome expansion in the chlorophyll d-producing cyanobacterium Acaryochloris marina.</title>
        <authorList>
            <person name="Swingley W.D."/>
            <person name="Chen M."/>
            <person name="Cheung P.C."/>
            <person name="Conrad A.L."/>
            <person name="Dejesa L.C."/>
            <person name="Hao J."/>
            <person name="Honchak B.M."/>
            <person name="Karbach L.E."/>
            <person name="Kurdoglu A."/>
            <person name="Lahiri S."/>
            <person name="Mastrian S.D."/>
            <person name="Miyashita H."/>
            <person name="Page L."/>
            <person name="Ramakrishna P."/>
            <person name="Satoh S."/>
            <person name="Sattley W.M."/>
            <person name="Shimada Y."/>
            <person name="Taylor H.L."/>
            <person name="Tomo T."/>
            <person name="Tsuchiya T."/>
            <person name="Wang Z.T."/>
            <person name="Raymond J."/>
            <person name="Mimuro M."/>
            <person name="Blankenship R.E."/>
            <person name="Touchman J.W."/>
        </authorList>
    </citation>
    <scope>NUCLEOTIDE SEQUENCE [LARGE SCALE GENOMIC DNA]</scope>
    <source>
        <strain evidence="2">MBIC 11017</strain>
        <plasmid evidence="2">Plasmid pREB2</plasmid>
    </source>
</reference>
<keyword evidence="1" id="KW-0614">Plasmid</keyword>
<evidence type="ECO:0000313" key="2">
    <source>
        <dbReference type="Proteomes" id="UP000000268"/>
    </source>
</evidence>
<evidence type="ECO:0000313" key="1">
    <source>
        <dbReference type="EMBL" id="ABW32123.1"/>
    </source>
</evidence>
<geneLocation type="plasmid" evidence="1 2">
    <name>pREB2</name>
</geneLocation>
<keyword evidence="2" id="KW-1185">Reference proteome</keyword>
<protein>
    <submittedName>
        <fullName evidence="1">Uncharacterized protein</fullName>
    </submittedName>
</protein>
<name>A8ZLU6_ACAM1</name>
<dbReference type="AlphaFoldDB" id="A8ZLU6"/>
<dbReference type="KEGG" id="amr:AM1_B0405"/>